<reference evidence="1 2" key="1">
    <citation type="submission" date="2023-10" db="EMBL/GenBank/DDBJ databases">
        <title>Novel methanotroph of the genus Methylocapsa from a subarctic wetland.</title>
        <authorList>
            <person name="Belova S.E."/>
            <person name="Oshkin I.Y."/>
            <person name="Miroshnikov K."/>
            <person name="Dedysh S.N."/>
        </authorList>
    </citation>
    <scope>NUCLEOTIDE SEQUENCE [LARGE SCALE GENOMIC DNA]</scope>
    <source>
        <strain evidence="1 2">RX1</strain>
    </source>
</reference>
<keyword evidence="2" id="KW-1185">Reference proteome</keyword>
<dbReference type="Proteomes" id="UP001626536">
    <property type="component" value="Chromosome"/>
</dbReference>
<name>A0ABZ0HUZ9_9HYPH</name>
<dbReference type="EMBL" id="CP136862">
    <property type="protein sequence ID" value="WOJ91107.1"/>
    <property type="molecule type" value="Genomic_DNA"/>
</dbReference>
<organism evidence="1 2">
    <name type="scientific">Methylocapsa polymorpha</name>
    <dbReference type="NCBI Taxonomy" id="3080828"/>
    <lineage>
        <taxon>Bacteria</taxon>
        <taxon>Pseudomonadati</taxon>
        <taxon>Pseudomonadota</taxon>
        <taxon>Alphaproteobacteria</taxon>
        <taxon>Hyphomicrobiales</taxon>
        <taxon>Beijerinckiaceae</taxon>
        <taxon>Methylocapsa</taxon>
    </lineage>
</organism>
<proteinExistence type="predicted"/>
<sequence>MLVVMMVKVAMVGVMAPVMLAMAPIMFAMPAVAIAITTHVIVHVTGTPASHHRIHIAHPMRVAH</sequence>
<protein>
    <recommendedName>
        <fullName evidence="3">Secreted peptide</fullName>
    </recommendedName>
</protein>
<gene>
    <name evidence="1" type="ORF">RZS28_07460</name>
</gene>
<evidence type="ECO:0008006" key="3">
    <source>
        <dbReference type="Google" id="ProtNLM"/>
    </source>
</evidence>
<evidence type="ECO:0000313" key="1">
    <source>
        <dbReference type="EMBL" id="WOJ91107.1"/>
    </source>
</evidence>
<evidence type="ECO:0000313" key="2">
    <source>
        <dbReference type="Proteomes" id="UP001626536"/>
    </source>
</evidence>
<accession>A0ABZ0HUZ9</accession>
<dbReference type="RefSeq" id="WP_407340695.1">
    <property type="nucleotide sequence ID" value="NZ_CP136862.1"/>
</dbReference>